<dbReference type="SUPFAM" id="SSF54534">
    <property type="entry name" value="FKBP-like"/>
    <property type="match status" value="1"/>
</dbReference>
<evidence type="ECO:0000256" key="9">
    <source>
        <dbReference type="ARBA" id="ARBA00023306"/>
    </source>
</evidence>
<dbReference type="PROSITE" id="PS50059">
    <property type="entry name" value="FKBP_PPIASE"/>
    <property type="match status" value="1"/>
</dbReference>
<comment type="subcellular location">
    <subcellularLocation>
        <location evidence="11">Cytoplasm</location>
    </subcellularLocation>
    <text evidence="11">About half TF is bound to the ribosome near the polypeptide exit tunnel while the other half is free in the cytoplasm.</text>
</comment>
<keyword evidence="11" id="KW-0963">Cytoplasm</keyword>
<evidence type="ECO:0000256" key="8">
    <source>
        <dbReference type="ARBA" id="ARBA00023235"/>
    </source>
</evidence>
<dbReference type="EC" id="5.2.1.8" evidence="3 11"/>
<feature type="domain" description="PPIase FKBP-type" evidence="14">
    <location>
        <begin position="161"/>
        <end position="256"/>
    </location>
</feature>
<sequence length="431" mass="48224">MQVSVETGDGLTRRLKVELPAEEIEQEIDKRLQNYARSARLPGFRPGKVPMRMLRQRYGDSVRREVFGERVEASFPQAIAESELRPVGRPEIEPDLDQAAGHYGYVAEFEIMPELTLQSLDGGSVIRPQAEVTEADVEETLEHMRQQRKRWEPVERVAASGDRLTLDFEGQIDGEPFEGGRGEDVQLEIGAGRFIPGFEEQLIGASVGDEPVVEVTFPDDYQQAALAGKPARFKVVVKRVEEPILPALDAELIAEFGIEDGDLERFRADVRANLERELAQRTKAKVKNQVMDALLEANPLPVPAALLAEEIESLRQQMMQNLGGAGSEIKLPDELFAENARRRVALGLIIAEVIKQQELSPDPERVRATVEEMAASYDDPQAVIDHYYADRQRLAAIESIVLEDLVVEHLLEQLQVTDEPTSFSELTAQQQ</sequence>
<protein>
    <recommendedName>
        <fullName evidence="4 11">Trigger factor</fullName>
        <shortName evidence="11">TF</shortName>
        <ecNumber evidence="3 11">5.2.1.8</ecNumber>
    </recommendedName>
    <alternativeName>
        <fullName evidence="10 11">PPIase</fullName>
    </alternativeName>
</protein>
<comment type="function">
    <text evidence="11">Involved in protein export. Acts as a chaperone by maintaining the newly synthesized protein in an open conformation. Functions as a peptidyl-prolyl cis-trans isomerase.</text>
</comment>
<keyword evidence="7 11" id="KW-0143">Chaperone</keyword>
<evidence type="ECO:0000256" key="3">
    <source>
        <dbReference type="ARBA" id="ARBA00013194"/>
    </source>
</evidence>
<dbReference type="GO" id="GO:0043335">
    <property type="term" value="P:protein unfolding"/>
    <property type="evidence" value="ECO:0007669"/>
    <property type="project" value="TreeGrafter"/>
</dbReference>
<dbReference type="SUPFAM" id="SSF102735">
    <property type="entry name" value="Trigger factor ribosome-binding domain"/>
    <property type="match status" value="1"/>
</dbReference>
<dbReference type="EMBL" id="NHSF01000059">
    <property type="protein sequence ID" value="MBK5931067.1"/>
    <property type="molecule type" value="Genomic_DNA"/>
</dbReference>
<reference evidence="15" key="2">
    <citation type="journal article" date="2020" name="Microorganisms">
        <title>Osmotic Adaptation and Compatible Solute Biosynthesis of Phototrophic Bacteria as Revealed from Genome Analyses.</title>
        <authorList>
            <person name="Imhoff J.F."/>
            <person name="Rahn T."/>
            <person name="Kunzel S."/>
            <person name="Keller A."/>
            <person name="Neulinger S.C."/>
        </authorList>
    </citation>
    <scope>NUCLEOTIDE SEQUENCE</scope>
    <source>
        <strain evidence="15">DSM 4395</strain>
    </source>
</reference>
<keyword evidence="5 11" id="KW-0132">Cell division</keyword>
<dbReference type="GO" id="GO:0051083">
    <property type="term" value="P:'de novo' cotranslational protein folding"/>
    <property type="evidence" value="ECO:0007669"/>
    <property type="project" value="TreeGrafter"/>
</dbReference>
<proteinExistence type="inferred from homology"/>
<evidence type="ECO:0000313" key="15">
    <source>
        <dbReference type="EMBL" id="MBK5931067.1"/>
    </source>
</evidence>
<dbReference type="GO" id="GO:0003755">
    <property type="term" value="F:peptidyl-prolyl cis-trans isomerase activity"/>
    <property type="evidence" value="ECO:0007669"/>
    <property type="project" value="UniProtKB-UniRule"/>
</dbReference>
<keyword evidence="16" id="KW-1185">Reference proteome</keyword>
<dbReference type="Proteomes" id="UP001296967">
    <property type="component" value="Unassembled WGS sequence"/>
</dbReference>
<dbReference type="InterPro" id="IPR005215">
    <property type="entry name" value="Trig_fac"/>
</dbReference>
<dbReference type="Gene3D" id="3.30.70.1050">
    <property type="entry name" value="Trigger factor ribosome-binding domain"/>
    <property type="match status" value="1"/>
</dbReference>
<dbReference type="GO" id="GO:0043022">
    <property type="term" value="F:ribosome binding"/>
    <property type="evidence" value="ECO:0007669"/>
    <property type="project" value="TreeGrafter"/>
</dbReference>
<comment type="catalytic activity">
    <reaction evidence="1 11 12">
        <text>[protein]-peptidylproline (omega=180) = [protein]-peptidylproline (omega=0)</text>
        <dbReference type="Rhea" id="RHEA:16237"/>
        <dbReference type="Rhea" id="RHEA-COMP:10747"/>
        <dbReference type="Rhea" id="RHEA-COMP:10748"/>
        <dbReference type="ChEBI" id="CHEBI:83833"/>
        <dbReference type="ChEBI" id="CHEBI:83834"/>
        <dbReference type="EC" id="5.2.1.8"/>
    </reaction>
</comment>
<dbReference type="InterPro" id="IPR008881">
    <property type="entry name" value="Trigger_fac_ribosome-bd_bac"/>
</dbReference>
<keyword evidence="8 11" id="KW-0413">Isomerase</keyword>
<reference evidence="15" key="1">
    <citation type="submission" date="2017-05" db="EMBL/GenBank/DDBJ databases">
        <authorList>
            <person name="Imhoff J.F."/>
            <person name="Rahn T."/>
            <person name="Kuenzel S."/>
            <person name="Neulinger S.C."/>
        </authorList>
    </citation>
    <scope>NUCLEOTIDE SEQUENCE</scope>
    <source>
        <strain evidence="15">DSM 4395</strain>
    </source>
</reference>
<dbReference type="PANTHER" id="PTHR30560:SF3">
    <property type="entry name" value="TRIGGER FACTOR-LIKE PROTEIN TIG, CHLOROPLASTIC"/>
    <property type="match status" value="1"/>
</dbReference>
<organism evidence="15 16">
    <name type="scientific">Halochromatium salexigens</name>
    <name type="common">Chromatium salexigens</name>
    <dbReference type="NCBI Taxonomy" id="49447"/>
    <lineage>
        <taxon>Bacteria</taxon>
        <taxon>Pseudomonadati</taxon>
        <taxon>Pseudomonadota</taxon>
        <taxon>Gammaproteobacteria</taxon>
        <taxon>Chromatiales</taxon>
        <taxon>Chromatiaceae</taxon>
        <taxon>Halochromatium</taxon>
    </lineage>
</organism>
<evidence type="ECO:0000256" key="4">
    <source>
        <dbReference type="ARBA" id="ARBA00016902"/>
    </source>
</evidence>
<dbReference type="GO" id="GO:0044183">
    <property type="term" value="F:protein folding chaperone"/>
    <property type="evidence" value="ECO:0007669"/>
    <property type="project" value="TreeGrafter"/>
</dbReference>
<evidence type="ECO:0000256" key="6">
    <source>
        <dbReference type="ARBA" id="ARBA00023110"/>
    </source>
</evidence>
<dbReference type="InterPro" id="IPR001179">
    <property type="entry name" value="PPIase_FKBP_dom"/>
</dbReference>
<dbReference type="Pfam" id="PF05697">
    <property type="entry name" value="Trigger_N"/>
    <property type="match status" value="1"/>
</dbReference>
<dbReference type="Gene3D" id="1.10.3120.10">
    <property type="entry name" value="Trigger factor, C-terminal domain"/>
    <property type="match status" value="1"/>
</dbReference>
<dbReference type="InterPro" id="IPR008880">
    <property type="entry name" value="Trigger_fac_C"/>
</dbReference>
<dbReference type="Gene3D" id="3.10.50.40">
    <property type="match status" value="1"/>
</dbReference>
<dbReference type="HAMAP" id="MF_00303">
    <property type="entry name" value="Trigger_factor_Tig"/>
    <property type="match status" value="1"/>
</dbReference>
<dbReference type="InterPro" id="IPR027304">
    <property type="entry name" value="Trigger_fact/SurA_dom_sf"/>
</dbReference>
<dbReference type="PIRSF" id="PIRSF003095">
    <property type="entry name" value="Trigger_factor"/>
    <property type="match status" value="1"/>
</dbReference>
<dbReference type="InterPro" id="IPR037041">
    <property type="entry name" value="Trigger_fac_C_sf"/>
</dbReference>
<keyword evidence="9 11" id="KW-0131">Cell cycle</keyword>
<dbReference type="GO" id="GO:0005737">
    <property type="term" value="C:cytoplasm"/>
    <property type="evidence" value="ECO:0007669"/>
    <property type="project" value="UniProtKB-SubCell"/>
</dbReference>
<gene>
    <name evidence="11" type="primary">tig</name>
    <name evidence="15" type="ORF">CCR82_11170</name>
</gene>
<evidence type="ECO:0000256" key="2">
    <source>
        <dbReference type="ARBA" id="ARBA00005464"/>
    </source>
</evidence>
<dbReference type="GO" id="GO:0015031">
    <property type="term" value="P:protein transport"/>
    <property type="evidence" value="ECO:0007669"/>
    <property type="project" value="UniProtKB-UniRule"/>
</dbReference>
<evidence type="ECO:0000256" key="13">
    <source>
        <dbReference type="RuleBase" id="RU003914"/>
    </source>
</evidence>
<dbReference type="GO" id="GO:0051301">
    <property type="term" value="P:cell division"/>
    <property type="evidence" value="ECO:0007669"/>
    <property type="project" value="UniProtKB-KW"/>
</dbReference>
<dbReference type="Pfam" id="PF05698">
    <property type="entry name" value="Trigger_C"/>
    <property type="match status" value="1"/>
</dbReference>
<accession>A0AAJ0XGW9</accession>
<evidence type="ECO:0000256" key="11">
    <source>
        <dbReference type="HAMAP-Rule" id="MF_00303"/>
    </source>
</evidence>
<name>A0AAJ0XGW9_HALSE</name>
<dbReference type="NCBIfam" id="TIGR00115">
    <property type="entry name" value="tig"/>
    <property type="match status" value="1"/>
</dbReference>
<evidence type="ECO:0000256" key="5">
    <source>
        <dbReference type="ARBA" id="ARBA00022618"/>
    </source>
</evidence>
<dbReference type="RefSeq" id="WP_201245882.1">
    <property type="nucleotide sequence ID" value="NZ_NHSF01000059.1"/>
</dbReference>
<dbReference type="FunFam" id="3.10.50.40:FF:000001">
    <property type="entry name" value="Trigger factor"/>
    <property type="match status" value="1"/>
</dbReference>
<evidence type="ECO:0000256" key="10">
    <source>
        <dbReference type="ARBA" id="ARBA00029986"/>
    </source>
</evidence>
<evidence type="ECO:0000256" key="1">
    <source>
        <dbReference type="ARBA" id="ARBA00000971"/>
    </source>
</evidence>
<keyword evidence="6 11" id="KW-0697">Rotamase</keyword>
<dbReference type="AlphaFoldDB" id="A0AAJ0XGW9"/>
<evidence type="ECO:0000313" key="16">
    <source>
        <dbReference type="Proteomes" id="UP001296967"/>
    </source>
</evidence>
<dbReference type="PANTHER" id="PTHR30560">
    <property type="entry name" value="TRIGGER FACTOR CHAPERONE AND PEPTIDYL-PROLYL CIS/TRANS ISOMERASE"/>
    <property type="match status" value="1"/>
</dbReference>
<comment type="domain">
    <text evidence="11">Consists of 3 domains; the N-terminus binds the ribosome, the middle domain has PPIase activity, while the C-terminus has intrinsic chaperone activity on its own.</text>
</comment>
<dbReference type="SUPFAM" id="SSF109998">
    <property type="entry name" value="Triger factor/SurA peptide-binding domain-like"/>
    <property type="match status" value="1"/>
</dbReference>
<comment type="caution">
    <text evidence="15">The sequence shown here is derived from an EMBL/GenBank/DDBJ whole genome shotgun (WGS) entry which is preliminary data.</text>
</comment>
<evidence type="ECO:0000256" key="7">
    <source>
        <dbReference type="ARBA" id="ARBA00023186"/>
    </source>
</evidence>
<evidence type="ECO:0000259" key="14">
    <source>
        <dbReference type="PROSITE" id="PS50059"/>
    </source>
</evidence>
<dbReference type="InterPro" id="IPR036611">
    <property type="entry name" value="Trigger_fac_ribosome-bd_sf"/>
</dbReference>
<evidence type="ECO:0000256" key="12">
    <source>
        <dbReference type="PROSITE-ProRule" id="PRU00277"/>
    </source>
</evidence>
<dbReference type="InterPro" id="IPR046357">
    <property type="entry name" value="PPIase_dom_sf"/>
</dbReference>
<comment type="similarity">
    <text evidence="2 11 13">Belongs to the FKBP-type PPIase family. Tig subfamily.</text>
</comment>
<dbReference type="Pfam" id="PF00254">
    <property type="entry name" value="FKBP_C"/>
    <property type="match status" value="1"/>
</dbReference>